<feature type="transmembrane region" description="Helical" evidence="1">
    <location>
        <begin position="456"/>
        <end position="480"/>
    </location>
</feature>
<evidence type="ECO:0000313" key="3">
    <source>
        <dbReference type="Proteomes" id="UP001161390"/>
    </source>
</evidence>
<dbReference type="RefSeq" id="WP_284374084.1">
    <property type="nucleotide sequence ID" value="NZ_BSNJ01000008.1"/>
</dbReference>
<comment type="caution">
    <text evidence="2">The sequence shown here is derived from an EMBL/GenBank/DDBJ whole genome shotgun (WGS) entry which is preliminary data.</text>
</comment>
<protein>
    <submittedName>
        <fullName evidence="2">Uncharacterized protein</fullName>
    </submittedName>
</protein>
<gene>
    <name evidence="2" type="ORF">GCM10007854_29180</name>
</gene>
<keyword evidence="1" id="KW-1133">Transmembrane helix</keyword>
<feature type="transmembrane region" description="Helical" evidence="1">
    <location>
        <begin position="486"/>
        <end position="506"/>
    </location>
</feature>
<feature type="transmembrane region" description="Helical" evidence="1">
    <location>
        <begin position="422"/>
        <end position="444"/>
    </location>
</feature>
<evidence type="ECO:0000313" key="2">
    <source>
        <dbReference type="EMBL" id="GLQ21963.1"/>
    </source>
</evidence>
<organism evidence="2 3">
    <name type="scientific">Algimonas porphyrae</name>
    <dbReference type="NCBI Taxonomy" id="1128113"/>
    <lineage>
        <taxon>Bacteria</taxon>
        <taxon>Pseudomonadati</taxon>
        <taxon>Pseudomonadota</taxon>
        <taxon>Alphaproteobacteria</taxon>
        <taxon>Maricaulales</taxon>
        <taxon>Robiginitomaculaceae</taxon>
        <taxon>Algimonas</taxon>
    </lineage>
</organism>
<feature type="transmembrane region" description="Helical" evidence="1">
    <location>
        <begin position="69"/>
        <end position="88"/>
    </location>
</feature>
<feature type="transmembrane region" description="Helical" evidence="1">
    <location>
        <begin position="115"/>
        <end position="137"/>
    </location>
</feature>
<dbReference type="EMBL" id="BSNJ01000008">
    <property type="protein sequence ID" value="GLQ21963.1"/>
    <property type="molecule type" value="Genomic_DNA"/>
</dbReference>
<accession>A0ABQ5V352</accession>
<proteinExistence type="predicted"/>
<feature type="transmembrane region" description="Helical" evidence="1">
    <location>
        <begin position="352"/>
        <end position="375"/>
    </location>
</feature>
<keyword evidence="1" id="KW-0812">Transmembrane</keyword>
<feature type="transmembrane region" description="Helical" evidence="1">
    <location>
        <begin position="6"/>
        <end position="25"/>
    </location>
</feature>
<keyword evidence="1" id="KW-0472">Membrane</keyword>
<sequence length="523" mass="58124">MPIGLSIAGFLGCYLLAALSFAAVFQRWKFPFATARANFVCAAPLGPIALAWIQWVLLRFLPGMSAPAYIGLSLLPLMIVMILHWRGLTEIVAATVSRIPAGLFGFPKDSYDRRAWTVAFIWLGGSILLLITSIHALGMPMMASDPLEYASLAEVIYYDRSLANYPLDPSNDQGFYARSAHPPALHMMIVFSYFWQGAAESSRVLRFINFYYMFAFVALMVLVAREASLVIGRTQTGRDRDARDMAGALALLLTFGVPFYVSLIVAFHIDPMRIALFGLGFVFAARLLVWERSRGAERDDSKGDVLRDPGLFAPPVLLTGIAVGLGMFAHSIGLLLLPFTQFAYFFTTRSSFWRRCAVCTVFGVIALLLGAGQYVQNTIDYGVPLHDTEPIWELPQVDHKTDVRFRRDLVTLGQRIQNGLLVWFYAPTLYGFVHFLALFSLLAFAKSIWRNVMGRVMIMGAGVFYALAILTMSLGVDMIIKNIRYMLTIMPFLVVIAAVGGGKVYAKILAFARHRADDPAVDR</sequence>
<feature type="transmembrane region" description="Helical" evidence="1">
    <location>
        <begin position="311"/>
        <end position="340"/>
    </location>
</feature>
<feature type="transmembrane region" description="Helical" evidence="1">
    <location>
        <begin position="245"/>
        <end position="267"/>
    </location>
</feature>
<dbReference type="Proteomes" id="UP001161390">
    <property type="component" value="Unassembled WGS sequence"/>
</dbReference>
<feature type="transmembrane region" description="Helical" evidence="1">
    <location>
        <begin position="207"/>
        <end position="225"/>
    </location>
</feature>
<reference evidence="2" key="2">
    <citation type="submission" date="2023-01" db="EMBL/GenBank/DDBJ databases">
        <title>Draft genome sequence of Algimonas porphyrae strain NBRC 108216.</title>
        <authorList>
            <person name="Sun Q."/>
            <person name="Mori K."/>
        </authorList>
    </citation>
    <scope>NUCLEOTIDE SEQUENCE</scope>
    <source>
        <strain evidence="2">NBRC 108216</strain>
    </source>
</reference>
<evidence type="ECO:0000256" key="1">
    <source>
        <dbReference type="SAM" id="Phobius"/>
    </source>
</evidence>
<feature type="transmembrane region" description="Helical" evidence="1">
    <location>
        <begin position="37"/>
        <end position="57"/>
    </location>
</feature>
<name>A0ABQ5V352_9PROT</name>
<keyword evidence="3" id="KW-1185">Reference proteome</keyword>
<reference evidence="2" key="1">
    <citation type="journal article" date="2014" name="Int. J. Syst. Evol. Microbiol.">
        <title>Complete genome of a new Firmicutes species belonging to the dominant human colonic microbiota ('Ruminococcus bicirculans') reveals two chromosomes and a selective capacity to utilize plant glucans.</title>
        <authorList>
            <consortium name="NISC Comparative Sequencing Program"/>
            <person name="Wegmann U."/>
            <person name="Louis P."/>
            <person name="Goesmann A."/>
            <person name="Henrissat B."/>
            <person name="Duncan S.H."/>
            <person name="Flint H.J."/>
        </authorList>
    </citation>
    <scope>NUCLEOTIDE SEQUENCE</scope>
    <source>
        <strain evidence="2">NBRC 108216</strain>
    </source>
</reference>